<feature type="region of interest" description="Disordered" evidence="2">
    <location>
        <begin position="910"/>
        <end position="934"/>
    </location>
</feature>
<keyword evidence="1" id="KW-0175">Coiled coil</keyword>
<feature type="compositionally biased region" description="Polar residues" evidence="2">
    <location>
        <begin position="1"/>
        <end position="13"/>
    </location>
</feature>
<feature type="compositionally biased region" description="Basic and acidic residues" evidence="2">
    <location>
        <begin position="623"/>
        <end position="645"/>
    </location>
</feature>
<feature type="coiled-coil region" evidence="1">
    <location>
        <begin position="1101"/>
        <end position="1157"/>
    </location>
</feature>
<sequence>MAVNDSSATGKQKTTNDVESKDRTSREKEFLLGLFEKLGLRSKDVLQNNGAVFKELQSLVQTMQALKLQSEVAKSQSVFLEKERHTIQQDYQKIVGDFEGLQLALDKTCCEYMPRVVELQQSATRNTHLESLFDYLSEAVQFPSAAEMGVWYRVAPHIVCDQTKYQEPPKVLNVTLKMPGKHNCTSGRLISKGIYQHLRKIEREKGVGVLPGTGSASQQDISAMISATYNQLNHGKMLLSSFEKPGMPDQLEYPTKEPKEDIVQEAITHPPHSILSSEETAYGSENYSSFNSCVIPLAINTVGVHSTTTTYSTTKTKWLKDNQEALKPDSADLFYVPLKDSIGALEIEIERLQAEKKEQKKLQEIKEKLLFQASMEKRLLQEALQESNTLLHMWASKSEQYWREPYFRHSQENNGVHEQQPKMSITTEPMNVRHETKKEKDHCLQGLYMPQNRRMTISQQMSAIEKEKGICFPVTEHHDEKRGQNQDLVHSEKGTLEFTTISNIVSETEVRSVQWHTEKNDCRSDCNMTKENSDEWSQMWSTVQTNLHPHNQELKSHEGCHTKKRLSPEKEKSKLLNIVWNIEQQNPEYISKLSLNDELDTCLLRCSLDEQFDRYHQQTLSLHGEKDSEGQKVQPHEKSDSKSMPDDLQYSFSKILCTLKKEIDLISHKVEVVEQEKQSYFDKIHSLEEACSKARQEIMELQEEKLKYFEKVFVLEREKEKYAQQVQLLEQENRDSSKQINLITDCRSKICHLEEENKNYSQKICALMTEVTDCSQNLLQLQKENENYCQKICLLEDEKKRNCEFLCELKEKADLYFQKISTLEQDNARYSLQMCMVKQENSILYEKLNSIEEEIDRYSQKIIGSYETYSEYNSVLSRPMNATSKGSNKHDYPIEVESILSSSNVCFNNNTSSQAQNDNSTEYSKTANKSDGLDREKMSQKLISLEQKKCTFFQLISDLGEERKNHSQRISELLHDKEKYLKKVYNMEEENIKVSEKNDVLDAEKQTLLGHVNNLKTEKEEHLKEIFKIKEEYAKSRQMLAQQQKDNTKLRNKIHKVRKEASDEVVASKEAMYSIISENKDLKELVLHLKGNYENVIKETMLGMEEIIKGLETENESLLNRIHQMETETALEISKQVEQILKEREQLINTIGELELMDEDEARSKENAGYILNPSDNENVLSQDSFVAGEANKVVSMQQAHAGFANNSKREIDYEIIDKELDKETNLAFRELKVISEDHNDSEMANLDGQPFNKVTPCSVSECCGLLLTPLDQQHISAKEQYEDFIILKQENMLLKTKLEKIHQEVIRLKQNESLISPELSRIVDGSHEINETEAIEDLLQQKVVSLESRLRDEATLQKHLLENNEGAHLLNNKCGKHLNRQTENELFSHPLKAKLASLVQKCQDRNNFITQLVKELQRLMDSPLIEEATDLVNGTALAEHSSGFLSPWAQGISPLTHSDSIMSMNCLRLPLQNDFLHHSLLPLCEASTLPGGVSAVQLDRREESFKWDTEHPGQMQYMSTDALTGGSVSASAAKSELSNMLSTSPVGHISEVEKSPTSEPLTAIRIKQGVHKAEFRKTPRARCSKRLQVANGPIRYLRQCKIGNGMQKAHFRLAKSDGTRLRVASVATPFCDPQIPSRNLRVANLMQLQLANCD</sequence>
<accession>A0AAV7WNE8</accession>
<name>A0AAV7WNE8_PLEWA</name>
<dbReference type="PANTHER" id="PTHR36866:SF1">
    <property type="entry name" value="GENE 1043-RELATED"/>
    <property type="match status" value="1"/>
</dbReference>
<proteinExistence type="predicted"/>
<dbReference type="EMBL" id="JANPWB010000001">
    <property type="protein sequence ID" value="KAJ1214058.1"/>
    <property type="molecule type" value="Genomic_DNA"/>
</dbReference>
<feature type="coiled-coil region" evidence="1">
    <location>
        <begin position="670"/>
        <end position="739"/>
    </location>
</feature>
<keyword evidence="4" id="KW-1185">Reference proteome</keyword>
<evidence type="ECO:0000313" key="3">
    <source>
        <dbReference type="EMBL" id="KAJ1214058.1"/>
    </source>
</evidence>
<dbReference type="Proteomes" id="UP001066276">
    <property type="component" value="Chromosome 1_1"/>
</dbReference>
<feature type="region of interest" description="Disordered" evidence="2">
    <location>
        <begin position="621"/>
        <end position="646"/>
    </location>
</feature>
<dbReference type="Pfam" id="PF15030">
    <property type="entry name" value="DUF4527"/>
    <property type="match status" value="1"/>
</dbReference>
<feature type="region of interest" description="Disordered" evidence="2">
    <location>
        <begin position="1"/>
        <end position="22"/>
    </location>
</feature>
<feature type="compositionally biased region" description="Polar residues" evidence="2">
    <location>
        <begin position="910"/>
        <end position="929"/>
    </location>
</feature>
<comment type="caution">
    <text evidence="3">The sequence shown here is derived from an EMBL/GenBank/DDBJ whole genome shotgun (WGS) entry which is preliminary data.</text>
</comment>
<evidence type="ECO:0000313" key="4">
    <source>
        <dbReference type="Proteomes" id="UP001066276"/>
    </source>
</evidence>
<dbReference type="PANTHER" id="PTHR36866">
    <property type="entry name" value="CHROMOSOME 4 OPEN READING FRAME 50"/>
    <property type="match status" value="1"/>
</dbReference>
<reference evidence="3" key="1">
    <citation type="journal article" date="2022" name="bioRxiv">
        <title>Sequencing and chromosome-scale assembly of the giantPleurodeles waltlgenome.</title>
        <authorList>
            <person name="Brown T."/>
            <person name="Elewa A."/>
            <person name="Iarovenko S."/>
            <person name="Subramanian E."/>
            <person name="Araus A.J."/>
            <person name="Petzold A."/>
            <person name="Susuki M."/>
            <person name="Suzuki K.-i.T."/>
            <person name="Hayashi T."/>
            <person name="Toyoda A."/>
            <person name="Oliveira C."/>
            <person name="Osipova E."/>
            <person name="Leigh N.D."/>
            <person name="Simon A."/>
            <person name="Yun M.H."/>
        </authorList>
    </citation>
    <scope>NUCLEOTIDE SEQUENCE</scope>
    <source>
        <strain evidence="3">20211129_DDA</strain>
        <tissue evidence="3">Liver</tissue>
    </source>
</reference>
<feature type="coiled-coil region" evidence="1">
    <location>
        <begin position="970"/>
        <end position="1060"/>
    </location>
</feature>
<protein>
    <submittedName>
        <fullName evidence="3">Uncharacterized protein</fullName>
    </submittedName>
</protein>
<dbReference type="InterPro" id="IPR032771">
    <property type="entry name" value="DUF4527"/>
</dbReference>
<organism evidence="3 4">
    <name type="scientific">Pleurodeles waltl</name>
    <name type="common">Iberian ribbed newt</name>
    <dbReference type="NCBI Taxonomy" id="8319"/>
    <lineage>
        <taxon>Eukaryota</taxon>
        <taxon>Metazoa</taxon>
        <taxon>Chordata</taxon>
        <taxon>Craniata</taxon>
        <taxon>Vertebrata</taxon>
        <taxon>Euteleostomi</taxon>
        <taxon>Amphibia</taxon>
        <taxon>Batrachia</taxon>
        <taxon>Caudata</taxon>
        <taxon>Salamandroidea</taxon>
        <taxon>Salamandridae</taxon>
        <taxon>Pleurodelinae</taxon>
        <taxon>Pleurodeles</taxon>
    </lineage>
</organism>
<evidence type="ECO:0000256" key="2">
    <source>
        <dbReference type="SAM" id="MobiDB-lite"/>
    </source>
</evidence>
<gene>
    <name evidence="3" type="ORF">NDU88_001686</name>
</gene>
<feature type="coiled-coil region" evidence="1">
    <location>
        <begin position="342"/>
        <end position="369"/>
    </location>
</feature>
<evidence type="ECO:0000256" key="1">
    <source>
        <dbReference type="SAM" id="Coils"/>
    </source>
</evidence>